<reference evidence="4" key="3">
    <citation type="submission" date="2015-06" db="UniProtKB">
        <authorList>
            <consortium name="EnsemblMetazoa"/>
        </authorList>
    </citation>
    <scope>IDENTIFICATION</scope>
</reference>
<gene>
    <name evidence="3" type="ORF">CAPTEDRAFT_68205</name>
</gene>
<dbReference type="Gene3D" id="3.80.10.10">
    <property type="entry name" value="Ribonuclease Inhibitor"/>
    <property type="match status" value="1"/>
</dbReference>
<sequence>VDLSNRGLTSVPEDIAPDVTHLYLNDNDITRIREADFNDNNSLTVLRLISNEITTITFDELSYLTKLTGLYLSNDRLTTLPNIAQFMPSLNELWLKENPLDCCCSNV</sequence>
<reference evidence="3 5" key="2">
    <citation type="journal article" date="2013" name="Nature">
        <title>Insights into bilaterian evolution from three spiralian genomes.</title>
        <authorList>
            <person name="Simakov O."/>
            <person name="Marletaz F."/>
            <person name="Cho S.J."/>
            <person name="Edsinger-Gonzales E."/>
            <person name="Havlak P."/>
            <person name="Hellsten U."/>
            <person name="Kuo D.H."/>
            <person name="Larsson T."/>
            <person name="Lv J."/>
            <person name="Arendt D."/>
            <person name="Savage R."/>
            <person name="Osoegawa K."/>
            <person name="de Jong P."/>
            <person name="Grimwood J."/>
            <person name="Chapman J.A."/>
            <person name="Shapiro H."/>
            <person name="Aerts A."/>
            <person name="Otillar R.P."/>
            <person name="Terry A.Y."/>
            <person name="Boore J.L."/>
            <person name="Grigoriev I.V."/>
            <person name="Lindberg D.R."/>
            <person name="Seaver E.C."/>
            <person name="Weisblat D.A."/>
            <person name="Putnam N.H."/>
            <person name="Rokhsar D.S."/>
        </authorList>
    </citation>
    <scope>NUCLEOTIDE SEQUENCE</scope>
    <source>
        <strain evidence="3 5">I ESC-2004</strain>
    </source>
</reference>
<keyword evidence="5" id="KW-1185">Reference proteome</keyword>
<proteinExistence type="predicted"/>
<dbReference type="SUPFAM" id="SSF52058">
    <property type="entry name" value="L domain-like"/>
    <property type="match status" value="1"/>
</dbReference>
<keyword evidence="1" id="KW-0732">Signal</keyword>
<evidence type="ECO:0000313" key="4">
    <source>
        <dbReference type="EnsemblMetazoa" id="CapteP68205"/>
    </source>
</evidence>
<accession>R7UTI7</accession>
<dbReference type="PANTHER" id="PTHR45842:SF12">
    <property type="entry name" value="KEKKON 5, ISOFORM A"/>
    <property type="match status" value="1"/>
</dbReference>
<dbReference type="PANTHER" id="PTHR45842">
    <property type="entry name" value="SYNAPTIC ADHESION-LIKE MOLECULE SALM"/>
    <property type="match status" value="1"/>
</dbReference>
<protein>
    <recommendedName>
        <fullName evidence="6">LRRCT domain-containing protein</fullName>
    </recommendedName>
</protein>
<evidence type="ECO:0000256" key="2">
    <source>
        <dbReference type="ARBA" id="ARBA00023180"/>
    </source>
</evidence>
<keyword evidence="2" id="KW-0325">Glycoprotein</keyword>
<dbReference type="Pfam" id="PF13855">
    <property type="entry name" value="LRR_8"/>
    <property type="match status" value="1"/>
</dbReference>
<dbReference type="EMBL" id="KB300504">
    <property type="protein sequence ID" value="ELU06701.1"/>
    <property type="molecule type" value="Genomic_DNA"/>
</dbReference>
<dbReference type="AlphaFoldDB" id="R7UTI7"/>
<feature type="non-terminal residue" evidence="3">
    <location>
        <position position="107"/>
    </location>
</feature>
<reference evidence="5" key="1">
    <citation type="submission" date="2012-12" db="EMBL/GenBank/DDBJ databases">
        <authorList>
            <person name="Hellsten U."/>
            <person name="Grimwood J."/>
            <person name="Chapman J.A."/>
            <person name="Shapiro H."/>
            <person name="Aerts A."/>
            <person name="Otillar R.P."/>
            <person name="Terry A.Y."/>
            <person name="Boore J.L."/>
            <person name="Simakov O."/>
            <person name="Marletaz F."/>
            <person name="Cho S.-J."/>
            <person name="Edsinger-Gonzales E."/>
            <person name="Havlak P."/>
            <person name="Kuo D.-H."/>
            <person name="Larsson T."/>
            <person name="Lv J."/>
            <person name="Arendt D."/>
            <person name="Savage R."/>
            <person name="Osoegawa K."/>
            <person name="de Jong P."/>
            <person name="Lindberg D.R."/>
            <person name="Seaver E.C."/>
            <person name="Weisblat D.A."/>
            <person name="Putnam N.H."/>
            <person name="Grigoriev I.V."/>
            <person name="Rokhsar D.S."/>
        </authorList>
    </citation>
    <scope>NUCLEOTIDE SEQUENCE</scope>
    <source>
        <strain evidence="5">I ESC-2004</strain>
    </source>
</reference>
<feature type="non-terminal residue" evidence="3">
    <location>
        <position position="1"/>
    </location>
</feature>
<dbReference type="HOGENOM" id="CLU_074440_3_1_1"/>
<dbReference type="InterPro" id="IPR001611">
    <property type="entry name" value="Leu-rich_rpt"/>
</dbReference>
<dbReference type="InterPro" id="IPR032675">
    <property type="entry name" value="LRR_dom_sf"/>
</dbReference>
<evidence type="ECO:0008006" key="6">
    <source>
        <dbReference type="Google" id="ProtNLM"/>
    </source>
</evidence>
<evidence type="ECO:0000313" key="5">
    <source>
        <dbReference type="Proteomes" id="UP000014760"/>
    </source>
</evidence>
<dbReference type="OrthoDB" id="6150654at2759"/>
<dbReference type="EMBL" id="AMQN01022707">
    <property type="status" value="NOT_ANNOTATED_CDS"/>
    <property type="molecule type" value="Genomic_DNA"/>
</dbReference>
<name>R7UTI7_CAPTE</name>
<evidence type="ECO:0000313" key="3">
    <source>
        <dbReference type="EMBL" id="ELU06701.1"/>
    </source>
</evidence>
<evidence type="ECO:0000256" key="1">
    <source>
        <dbReference type="ARBA" id="ARBA00022729"/>
    </source>
</evidence>
<organism evidence="3">
    <name type="scientific">Capitella teleta</name>
    <name type="common">Polychaete worm</name>
    <dbReference type="NCBI Taxonomy" id="283909"/>
    <lineage>
        <taxon>Eukaryota</taxon>
        <taxon>Metazoa</taxon>
        <taxon>Spiralia</taxon>
        <taxon>Lophotrochozoa</taxon>
        <taxon>Annelida</taxon>
        <taxon>Polychaeta</taxon>
        <taxon>Sedentaria</taxon>
        <taxon>Scolecida</taxon>
        <taxon>Capitellidae</taxon>
        <taxon>Capitella</taxon>
    </lineage>
</organism>
<dbReference type="STRING" id="283909.R7UTI7"/>
<dbReference type="EnsemblMetazoa" id="CapteT68205">
    <property type="protein sequence ID" value="CapteP68205"/>
    <property type="gene ID" value="CapteG68205"/>
</dbReference>
<dbReference type="InterPro" id="IPR050467">
    <property type="entry name" value="LRFN"/>
</dbReference>
<dbReference type="Proteomes" id="UP000014760">
    <property type="component" value="Unassembled WGS sequence"/>
</dbReference>